<organism evidence="2 3">
    <name type="scientific">Prevotella vespertina</name>
    <dbReference type="NCBI Taxonomy" id="2608404"/>
    <lineage>
        <taxon>Bacteria</taxon>
        <taxon>Pseudomonadati</taxon>
        <taxon>Bacteroidota</taxon>
        <taxon>Bacteroidia</taxon>
        <taxon>Bacteroidales</taxon>
        <taxon>Prevotellaceae</taxon>
        <taxon>Prevotella</taxon>
    </lineage>
</organism>
<dbReference type="PANTHER" id="PTHR47619:SF1">
    <property type="entry name" value="EXODEOXYRIBONUCLEASE WALJ"/>
    <property type="match status" value="1"/>
</dbReference>
<dbReference type="GO" id="GO:0016787">
    <property type="term" value="F:hydrolase activity"/>
    <property type="evidence" value="ECO:0007669"/>
    <property type="project" value="UniProtKB-KW"/>
</dbReference>
<dbReference type="EMBL" id="VVIQ01000012">
    <property type="protein sequence ID" value="MUL28671.1"/>
    <property type="molecule type" value="Genomic_DNA"/>
</dbReference>
<feature type="domain" description="Metallo-beta-lactamase" evidence="1">
    <location>
        <begin position="12"/>
        <end position="184"/>
    </location>
</feature>
<evidence type="ECO:0000313" key="2">
    <source>
        <dbReference type="EMBL" id="MUL28671.1"/>
    </source>
</evidence>
<evidence type="ECO:0000259" key="1">
    <source>
        <dbReference type="SMART" id="SM00849"/>
    </source>
</evidence>
<dbReference type="Gene3D" id="3.60.15.10">
    <property type="entry name" value="Ribonuclease Z/Hydroxyacylglutathione hydrolase-like"/>
    <property type="match status" value="1"/>
</dbReference>
<name>A0A7C9HNF9_9BACT</name>
<proteinExistence type="predicted"/>
<dbReference type="InterPro" id="IPR001279">
    <property type="entry name" value="Metallo-B-lactamas"/>
</dbReference>
<protein>
    <submittedName>
        <fullName evidence="2">MBL fold metallo-hydrolase</fullName>
    </submittedName>
</protein>
<dbReference type="InterPro" id="IPR036866">
    <property type="entry name" value="RibonucZ/Hydroxyglut_hydro"/>
</dbReference>
<sequence length="267" mass="30099">MLRFLSFGSGSSGNCYLLYTDTDCLMIDCGVGIRSLKKSFHNYGLQMKMVHNILITHDHADHVKSVGSISGDLQLPVYTTSDVHLGISKNWCVRRKIDHELTRELIKDQEVQIGEFYVTPFSVPHDSTDCVGYSIRHDDLYFTLVTDCGHITDDIARYISISNYLVIEANHEPEKLANGPYPRHLKERISGLNGHLSNEACANALVNNATPNLHHVWLCHLSDENNHPELAKKTIESMLRNRGIIAGKDFLLDVLKRKTPSEVFSLV</sequence>
<comment type="caution">
    <text evidence="2">The sequence shown here is derived from an EMBL/GenBank/DDBJ whole genome shotgun (WGS) entry which is preliminary data.</text>
</comment>
<keyword evidence="2" id="KW-0378">Hydrolase</keyword>
<dbReference type="InterPro" id="IPR052533">
    <property type="entry name" value="WalJ/YycJ-like"/>
</dbReference>
<gene>
    <name evidence="2" type="ORF">F0475_10255</name>
</gene>
<dbReference type="RefSeq" id="WP_155716528.1">
    <property type="nucleotide sequence ID" value="NZ_VVIQ01000012.1"/>
</dbReference>
<dbReference type="AlphaFoldDB" id="A0A7C9HNF9"/>
<dbReference type="Proteomes" id="UP000482295">
    <property type="component" value="Unassembled WGS sequence"/>
</dbReference>
<dbReference type="SUPFAM" id="SSF56281">
    <property type="entry name" value="Metallo-hydrolase/oxidoreductase"/>
    <property type="match status" value="1"/>
</dbReference>
<accession>A0A7C9HNF9</accession>
<dbReference type="SMART" id="SM00849">
    <property type="entry name" value="Lactamase_B"/>
    <property type="match status" value="1"/>
</dbReference>
<reference evidence="2 3" key="1">
    <citation type="submission" date="2019-09" db="EMBL/GenBank/DDBJ databases">
        <title>Prevotella A2879 sp. nov., isolated from an abscess of a patient.</title>
        <authorList>
            <person name="Buhl M."/>
            <person name="Oberhettinger P."/>
        </authorList>
    </citation>
    <scope>NUCLEOTIDE SEQUENCE [LARGE SCALE GENOMIC DNA]</scope>
    <source>
        <strain evidence="2 3">A2879</strain>
    </source>
</reference>
<evidence type="ECO:0000313" key="3">
    <source>
        <dbReference type="Proteomes" id="UP000482295"/>
    </source>
</evidence>
<dbReference type="Pfam" id="PF12706">
    <property type="entry name" value="Lactamase_B_2"/>
    <property type="match status" value="1"/>
</dbReference>
<keyword evidence="3" id="KW-1185">Reference proteome</keyword>
<dbReference type="PANTHER" id="PTHR47619">
    <property type="entry name" value="METALLO-HYDROLASE YYCJ-RELATED"/>
    <property type="match status" value="1"/>
</dbReference>